<keyword evidence="3" id="KW-0813">Transport</keyword>
<comment type="similarity">
    <text evidence="2">Belongs to the ATPase g subunit family.</text>
</comment>
<evidence type="ECO:0000256" key="8">
    <source>
        <dbReference type="ARBA" id="ARBA00023136"/>
    </source>
</evidence>
<dbReference type="InParanoid" id="A7S8G1"/>
<keyword evidence="6" id="KW-0406">Ion transport</keyword>
<evidence type="ECO:0000313" key="10">
    <source>
        <dbReference type="EMBL" id="EDO39978.1"/>
    </source>
</evidence>
<keyword evidence="7" id="KW-0496">Mitochondrion</keyword>
<keyword evidence="8" id="KW-0472">Membrane</keyword>
<evidence type="ECO:0000256" key="9">
    <source>
        <dbReference type="ARBA" id="ARBA00023310"/>
    </source>
</evidence>
<evidence type="ECO:0000256" key="5">
    <source>
        <dbReference type="ARBA" id="ARBA00022781"/>
    </source>
</evidence>
<dbReference type="InterPro" id="IPR006808">
    <property type="entry name" value="ATP_synth_F0_gsu_mt"/>
</dbReference>
<evidence type="ECO:0000256" key="6">
    <source>
        <dbReference type="ARBA" id="ARBA00023065"/>
    </source>
</evidence>
<dbReference type="FunCoup" id="A7S8G1">
    <property type="interactions" value="75"/>
</dbReference>
<dbReference type="STRING" id="45351.A7S8G1"/>
<keyword evidence="9" id="KW-0066">ATP synthesis</keyword>
<organism evidence="10 11">
    <name type="scientific">Nematostella vectensis</name>
    <name type="common">Starlet sea anemone</name>
    <dbReference type="NCBI Taxonomy" id="45351"/>
    <lineage>
        <taxon>Eukaryota</taxon>
        <taxon>Metazoa</taxon>
        <taxon>Cnidaria</taxon>
        <taxon>Anthozoa</taxon>
        <taxon>Hexacorallia</taxon>
        <taxon>Actiniaria</taxon>
        <taxon>Edwardsiidae</taxon>
        <taxon>Nematostella</taxon>
    </lineage>
</organism>
<comment type="subcellular location">
    <subcellularLocation>
        <location evidence="1">Mitochondrion membrane</location>
    </subcellularLocation>
</comment>
<accession>A7S8G1</accession>
<evidence type="ECO:0000256" key="3">
    <source>
        <dbReference type="ARBA" id="ARBA00022448"/>
    </source>
</evidence>
<keyword evidence="5" id="KW-0375">Hydrogen ion transport</keyword>
<evidence type="ECO:0008006" key="12">
    <source>
        <dbReference type="Google" id="ProtNLM"/>
    </source>
</evidence>
<dbReference type="PANTHER" id="PTHR12386">
    <property type="entry name" value="ATP SYNTHASE SUBUNIT"/>
    <property type="match status" value="1"/>
</dbReference>
<dbReference type="GO" id="GO:0031966">
    <property type="term" value="C:mitochondrial membrane"/>
    <property type="evidence" value="ECO:0007669"/>
    <property type="project" value="UniProtKB-SubCell"/>
</dbReference>
<dbReference type="Pfam" id="PF04718">
    <property type="entry name" value="ATP-synt_G"/>
    <property type="match status" value="1"/>
</dbReference>
<keyword evidence="4" id="KW-0138">CF(0)</keyword>
<dbReference type="EMBL" id="DS469598">
    <property type="protein sequence ID" value="EDO39978.1"/>
    <property type="molecule type" value="Genomic_DNA"/>
</dbReference>
<dbReference type="OMA" id="KSGAWKN"/>
<dbReference type="KEGG" id="nve:5511629"/>
<protein>
    <recommendedName>
        <fullName evidence="12">ATP synthase subunit</fullName>
    </recommendedName>
</protein>
<evidence type="ECO:0000256" key="4">
    <source>
        <dbReference type="ARBA" id="ARBA00022547"/>
    </source>
</evidence>
<dbReference type="AlphaFoldDB" id="A7S8G1"/>
<dbReference type="GO" id="GO:0045259">
    <property type="term" value="C:proton-transporting ATP synthase complex"/>
    <property type="evidence" value="ECO:0007669"/>
    <property type="project" value="UniProtKB-KW"/>
</dbReference>
<evidence type="ECO:0000256" key="7">
    <source>
        <dbReference type="ARBA" id="ARBA00023128"/>
    </source>
</evidence>
<sequence>MAQRIAKLGSKIATQAPALATRLTFQATATARKAQPMLGKFWTNARVELAPPMPSEWPAIQKSFMNLKDAALSGRFLNVTVKEGVANTLVAAEIAFWFYIGEIIGRRSLIGYNV</sequence>
<dbReference type="HOGENOM" id="CLU_152793_0_0_1"/>
<dbReference type="GO" id="GO:0015986">
    <property type="term" value="P:proton motive force-driven ATP synthesis"/>
    <property type="evidence" value="ECO:0000318"/>
    <property type="project" value="GO_Central"/>
</dbReference>
<dbReference type="Proteomes" id="UP000001593">
    <property type="component" value="Unassembled WGS sequence"/>
</dbReference>
<dbReference type="PhylomeDB" id="A7S8G1"/>
<evidence type="ECO:0000256" key="1">
    <source>
        <dbReference type="ARBA" id="ARBA00004325"/>
    </source>
</evidence>
<dbReference type="OrthoDB" id="437at2759"/>
<keyword evidence="11" id="KW-1185">Reference proteome</keyword>
<name>A7S8G1_NEMVE</name>
<dbReference type="eggNOG" id="KOG4103">
    <property type="taxonomic scope" value="Eukaryota"/>
</dbReference>
<proteinExistence type="inferred from homology"/>
<evidence type="ECO:0000313" key="11">
    <source>
        <dbReference type="Proteomes" id="UP000001593"/>
    </source>
</evidence>
<evidence type="ECO:0000256" key="2">
    <source>
        <dbReference type="ARBA" id="ARBA00005699"/>
    </source>
</evidence>
<reference evidence="10 11" key="1">
    <citation type="journal article" date="2007" name="Science">
        <title>Sea anemone genome reveals ancestral eumetazoan gene repertoire and genomic organization.</title>
        <authorList>
            <person name="Putnam N.H."/>
            <person name="Srivastava M."/>
            <person name="Hellsten U."/>
            <person name="Dirks B."/>
            <person name="Chapman J."/>
            <person name="Salamov A."/>
            <person name="Terry A."/>
            <person name="Shapiro H."/>
            <person name="Lindquist E."/>
            <person name="Kapitonov V.V."/>
            <person name="Jurka J."/>
            <person name="Genikhovich G."/>
            <person name="Grigoriev I.V."/>
            <person name="Lucas S.M."/>
            <person name="Steele R.E."/>
            <person name="Finnerty J.R."/>
            <person name="Technau U."/>
            <person name="Martindale M.Q."/>
            <person name="Rokhsar D.S."/>
        </authorList>
    </citation>
    <scope>NUCLEOTIDE SEQUENCE [LARGE SCALE GENOMIC DNA]</scope>
    <source>
        <strain evidence="11">CH2 X CH6</strain>
    </source>
</reference>
<gene>
    <name evidence="10" type="ORF">NEMVEDRAFT_v1g186925</name>
</gene>
<dbReference type="GO" id="GO:0015078">
    <property type="term" value="F:proton transmembrane transporter activity"/>
    <property type="evidence" value="ECO:0007669"/>
    <property type="project" value="InterPro"/>
</dbReference>